<gene>
    <name evidence="9" type="primary">lspA</name>
    <name evidence="12" type="ORF">FM105_07635</name>
</gene>
<dbReference type="InterPro" id="IPR001872">
    <property type="entry name" value="Peptidase_A8"/>
</dbReference>
<dbReference type="EC" id="3.4.23.36" evidence="9"/>
<keyword evidence="7 9" id="KW-1133">Transmembrane helix</keyword>
<reference evidence="13" key="1">
    <citation type="submission" date="2017-02" db="EMBL/GenBank/DDBJ databases">
        <authorList>
            <person name="Dridi B."/>
        </authorList>
    </citation>
    <scope>NUCLEOTIDE SEQUENCE [LARGE SCALE GENOMIC DNA]</scope>
    <source>
        <strain evidence="13">B Co 03.10</strain>
    </source>
</reference>
<dbReference type="PANTHER" id="PTHR33695:SF1">
    <property type="entry name" value="LIPOPROTEIN SIGNAL PEPTIDASE"/>
    <property type="match status" value="1"/>
</dbReference>
<keyword evidence="3 9" id="KW-0645">Protease</keyword>
<feature type="transmembrane region" description="Helical" evidence="9">
    <location>
        <begin position="20"/>
        <end position="43"/>
    </location>
</feature>
<comment type="similarity">
    <text evidence="1 9 10">Belongs to the peptidase A8 family.</text>
</comment>
<proteinExistence type="inferred from homology"/>
<evidence type="ECO:0000256" key="4">
    <source>
        <dbReference type="ARBA" id="ARBA00022692"/>
    </source>
</evidence>
<evidence type="ECO:0000256" key="11">
    <source>
        <dbReference type="SAM" id="MobiDB-lite"/>
    </source>
</evidence>
<feature type="active site" evidence="9">
    <location>
        <position position="146"/>
    </location>
</feature>
<comment type="subcellular location">
    <subcellularLocation>
        <location evidence="9">Cell membrane</location>
        <topology evidence="9">Multi-pass membrane protein</topology>
    </subcellularLocation>
</comment>
<keyword evidence="13" id="KW-1185">Reference proteome</keyword>
<name>A0A1X6XF12_9MICO</name>
<evidence type="ECO:0000313" key="12">
    <source>
        <dbReference type="EMBL" id="SLM97748.1"/>
    </source>
</evidence>
<protein>
    <recommendedName>
        <fullName evidence="9">Lipoprotein signal peptidase</fullName>
        <ecNumber evidence="9">3.4.23.36</ecNumber>
    </recommendedName>
    <alternativeName>
        <fullName evidence="9">Prolipoprotein signal peptidase</fullName>
    </alternativeName>
    <alternativeName>
        <fullName evidence="9">Signal peptidase II</fullName>
        <shortName evidence="9">SPase II</shortName>
    </alternativeName>
</protein>
<evidence type="ECO:0000256" key="2">
    <source>
        <dbReference type="ARBA" id="ARBA00022475"/>
    </source>
</evidence>
<keyword evidence="12" id="KW-0449">Lipoprotein</keyword>
<feature type="compositionally biased region" description="Acidic residues" evidence="11">
    <location>
        <begin position="203"/>
        <end position="212"/>
    </location>
</feature>
<keyword evidence="2 9" id="KW-1003">Cell membrane</keyword>
<evidence type="ECO:0000256" key="3">
    <source>
        <dbReference type="ARBA" id="ARBA00022670"/>
    </source>
</evidence>
<evidence type="ECO:0000256" key="1">
    <source>
        <dbReference type="ARBA" id="ARBA00006139"/>
    </source>
</evidence>
<feature type="compositionally biased region" description="Basic and acidic residues" evidence="11">
    <location>
        <begin position="172"/>
        <end position="181"/>
    </location>
</feature>
<comment type="pathway">
    <text evidence="9">Protein modification; lipoprotein biosynthesis (signal peptide cleavage).</text>
</comment>
<dbReference type="RefSeq" id="WP_087006904.1">
    <property type="nucleotide sequence ID" value="NZ_FWFF01000013.1"/>
</dbReference>
<evidence type="ECO:0000256" key="5">
    <source>
        <dbReference type="ARBA" id="ARBA00022750"/>
    </source>
</evidence>
<keyword evidence="5 9" id="KW-0064">Aspartyl protease</keyword>
<dbReference type="HAMAP" id="MF_00161">
    <property type="entry name" value="LspA"/>
    <property type="match status" value="1"/>
</dbReference>
<dbReference type="GO" id="GO:0006508">
    <property type="term" value="P:proteolysis"/>
    <property type="evidence" value="ECO:0007669"/>
    <property type="project" value="UniProtKB-KW"/>
</dbReference>
<feature type="region of interest" description="Disordered" evidence="11">
    <location>
        <begin position="172"/>
        <end position="212"/>
    </location>
</feature>
<dbReference type="EMBL" id="FWFF01000013">
    <property type="protein sequence ID" value="SLM97748.1"/>
    <property type="molecule type" value="Genomic_DNA"/>
</dbReference>
<keyword evidence="8 9" id="KW-0472">Membrane</keyword>
<accession>A0A1X6XF12</accession>
<evidence type="ECO:0000313" key="13">
    <source>
        <dbReference type="Proteomes" id="UP000196581"/>
    </source>
</evidence>
<evidence type="ECO:0000256" key="7">
    <source>
        <dbReference type="ARBA" id="ARBA00022989"/>
    </source>
</evidence>
<feature type="transmembrane region" description="Helical" evidence="9">
    <location>
        <begin position="74"/>
        <end position="93"/>
    </location>
</feature>
<dbReference type="PRINTS" id="PR00781">
    <property type="entry name" value="LIPOSIGPTASE"/>
</dbReference>
<evidence type="ECO:0000256" key="6">
    <source>
        <dbReference type="ARBA" id="ARBA00022801"/>
    </source>
</evidence>
<dbReference type="Proteomes" id="UP000196581">
    <property type="component" value="Unassembled WGS sequence"/>
</dbReference>
<evidence type="ECO:0000256" key="9">
    <source>
        <dbReference type="HAMAP-Rule" id="MF_00161"/>
    </source>
</evidence>
<dbReference type="AlphaFoldDB" id="A0A1X6XF12"/>
<dbReference type="GO" id="GO:0004190">
    <property type="term" value="F:aspartic-type endopeptidase activity"/>
    <property type="evidence" value="ECO:0007669"/>
    <property type="project" value="UniProtKB-UniRule"/>
</dbReference>
<dbReference type="GO" id="GO:0005886">
    <property type="term" value="C:plasma membrane"/>
    <property type="evidence" value="ECO:0007669"/>
    <property type="project" value="UniProtKB-SubCell"/>
</dbReference>
<evidence type="ECO:0000256" key="8">
    <source>
        <dbReference type="ARBA" id="ARBA00023136"/>
    </source>
</evidence>
<evidence type="ECO:0000256" key="10">
    <source>
        <dbReference type="RuleBase" id="RU004181"/>
    </source>
</evidence>
<keyword evidence="6 9" id="KW-0378">Hydrolase</keyword>
<comment type="function">
    <text evidence="9">This protein specifically catalyzes the removal of signal peptides from prolipoproteins.</text>
</comment>
<comment type="catalytic activity">
    <reaction evidence="9">
        <text>Release of signal peptides from bacterial membrane prolipoproteins. Hydrolyzes -Xaa-Yaa-Zaa-|-(S,diacylglyceryl)Cys-, in which Xaa is hydrophobic (preferably Leu), and Yaa (Ala or Ser) and Zaa (Gly or Ala) have small, neutral side chains.</text>
        <dbReference type="EC" id="3.4.23.36"/>
    </reaction>
</comment>
<feature type="transmembrane region" description="Helical" evidence="9">
    <location>
        <begin position="137"/>
        <end position="159"/>
    </location>
</feature>
<keyword evidence="4 9" id="KW-0812">Transmembrane</keyword>
<sequence length="212" mass="22324">MTPGSARTNAPARGRALRAVLYLVAAAVVVIDQVTKQIAVAVLEGEPRVPVLGDLAGFLFHRNDGAAFGMGSNATWVFTIIALVVFVAILWAGRRLGSRAWAWALGLLLGGLTGNLIDRLARPPEFFHGAVVDFIDLYFFVCNVADIAITGAAALLIIASFRGIGLDGRLESEREAEHGADDTVSAGPADADRGPEATGEVGAGEEEEESRR</sequence>
<feature type="transmembrane region" description="Helical" evidence="9">
    <location>
        <begin position="100"/>
        <end position="117"/>
    </location>
</feature>
<dbReference type="PANTHER" id="PTHR33695">
    <property type="entry name" value="LIPOPROTEIN SIGNAL PEPTIDASE"/>
    <property type="match status" value="1"/>
</dbReference>
<dbReference type="UniPathway" id="UPA00665"/>
<organism evidence="12 13">
    <name type="scientific">Brevibacterium yomogidense</name>
    <dbReference type="NCBI Taxonomy" id="946573"/>
    <lineage>
        <taxon>Bacteria</taxon>
        <taxon>Bacillati</taxon>
        <taxon>Actinomycetota</taxon>
        <taxon>Actinomycetes</taxon>
        <taxon>Micrococcales</taxon>
        <taxon>Brevibacteriaceae</taxon>
        <taxon>Brevibacterium</taxon>
    </lineage>
</organism>
<dbReference type="Pfam" id="PF01252">
    <property type="entry name" value="Peptidase_A8"/>
    <property type="match status" value="1"/>
</dbReference>
<feature type="active site" evidence="9">
    <location>
        <position position="133"/>
    </location>
</feature>